<accession>A0A060H8L1</accession>
<gene>
    <name evidence="2" type="ORF">D934_04390</name>
</gene>
<evidence type="ECO:0000313" key="3">
    <source>
        <dbReference type="Proteomes" id="UP000027215"/>
    </source>
</evidence>
<dbReference type="RefSeq" id="WP_020852651.1">
    <property type="nucleotide sequence ID" value="NZ_CP006696.1"/>
</dbReference>
<dbReference type="Proteomes" id="UP000027215">
    <property type="component" value="Chromosome"/>
</dbReference>
<dbReference type="InterPro" id="IPR025319">
    <property type="entry name" value="DUF4224"/>
</dbReference>
<sequence>MNETEFLDGEELFEMTGYKNLAHQRDWLDRNGWVYVVNAAGRPIVGRWFARLRLAGVHPHKEGMNLHQGNRPNFAALD</sequence>
<dbReference type="HOGENOM" id="CLU_155316_1_0_6"/>
<feature type="domain" description="DUF4224" evidence="1">
    <location>
        <begin position="6"/>
        <end position="48"/>
    </location>
</feature>
<dbReference type="KEGG" id="xfs:D934_04390"/>
<proteinExistence type="predicted"/>
<dbReference type="AlphaFoldDB" id="A0A060H8L1"/>
<protein>
    <recommendedName>
        <fullName evidence="1">DUF4224 domain-containing protein</fullName>
    </recommendedName>
</protein>
<evidence type="ECO:0000259" key="1">
    <source>
        <dbReference type="Pfam" id="PF13986"/>
    </source>
</evidence>
<dbReference type="Pfam" id="PF13986">
    <property type="entry name" value="DUF4224"/>
    <property type="match status" value="1"/>
</dbReference>
<organism evidence="2 3">
    <name type="scientific">Xylella fastidiosa subsp. sandyi Ann-1</name>
    <dbReference type="NCBI Taxonomy" id="155920"/>
    <lineage>
        <taxon>Bacteria</taxon>
        <taxon>Pseudomonadati</taxon>
        <taxon>Pseudomonadota</taxon>
        <taxon>Gammaproteobacteria</taxon>
        <taxon>Lysobacterales</taxon>
        <taxon>Lysobacteraceae</taxon>
        <taxon>Xylella</taxon>
    </lineage>
</organism>
<evidence type="ECO:0000313" key="2">
    <source>
        <dbReference type="EMBL" id="AIC09711.1"/>
    </source>
</evidence>
<dbReference type="EMBL" id="CP006696">
    <property type="protein sequence ID" value="AIC09711.1"/>
    <property type="molecule type" value="Genomic_DNA"/>
</dbReference>
<dbReference type="PATRIC" id="fig|155920.8.peg.1059"/>
<name>A0A060H8L1_XYLFS</name>
<reference evidence="2 3" key="1">
    <citation type="submission" date="2013-08" db="EMBL/GenBank/DDBJ databases">
        <authorList>
            <person name="Stouthamer R."/>
            <person name="Nunney L."/>
        </authorList>
    </citation>
    <scope>NUCLEOTIDE SEQUENCE [LARGE SCALE GENOMIC DNA]</scope>
    <source>
        <strain evidence="3">ann-1</strain>
    </source>
</reference>